<keyword evidence="1" id="KW-0732">Signal</keyword>
<dbReference type="RefSeq" id="WP_129184087.1">
    <property type="nucleotide sequence ID" value="NZ_JAGIOG010000001.1"/>
</dbReference>
<evidence type="ECO:0000313" key="3">
    <source>
        <dbReference type="Proteomes" id="UP001515100"/>
    </source>
</evidence>
<evidence type="ECO:0000313" key="2">
    <source>
        <dbReference type="EMBL" id="KAA1376245.1"/>
    </source>
</evidence>
<keyword evidence="3" id="KW-1185">Reference proteome</keyword>
<evidence type="ECO:0000256" key="1">
    <source>
        <dbReference type="SAM" id="SignalP"/>
    </source>
</evidence>
<dbReference type="Proteomes" id="UP001515100">
    <property type="component" value="Unassembled WGS sequence"/>
</dbReference>
<evidence type="ECO:0008006" key="4">
    <source>
        <dbReference type="Google" id="ProtNLM"/>
    </source>
</evidence>
<protein>
    <recommendedName>
        <fullName evidence="4">Lipoprotein</fullName>
    </recommendedName>
</protein>
<dbReference type="EMBL" id="SDPP02000003">
    <property type="protein sequence ID" value="KAA1376245.1"/>
    <property type="molecule type" value="Genomic_DNA"/>
</dbReference>
<organism evidence="2 3">
    <name type="scientific">Aeromicrobium fastidiosum</name>
    <dbReference type="NCBI Taxonomy" id="52699"/>
    <lineage>
        <taxon>Bacteria</taxon>
        <taxon>Bacillati</taxon>
        <taxon>Actinomycetota</taxon>
        <taxon>Actinomycetes</taxon>
        <taxon>Propionibacteriales</taxon>
        <taxon>Nocardioidaceae</taxon>
        <taxon>Aeromicrobium</taxon>
    </lineage>
</organism>
<dbReference type="AlphaFoldDB" id="A0A641AKA9"/>
<comment type="caution">
    <text evidence="2">The sequence shown here is derived from an EMBL/GenBank/DDBJ whole genome shotgun (WGS) entry which is preliminary data.</text>
</comment>
<name>A0A641AKA9_9ACTN</name>
<gene>
    <name evidence="2" type="ORF">ESP62_012465</name>
</gene>
<dbReference type="OrthoDB" id="3784033at2"/>
<reference evidence="2" key="1">
    <citation type="submission" date="2019-09" db="EMBL/GenBank/DDBJ databases">
        <authorList>
            <person name="Li J."/>
        </authorList>
    </citation>
    <scope>NUCLEOTIDE SEQUENCE [LARGE SCALE GENOMIC DNA]</scope>
    <source>
        <strain evidence="2">NRBC 14897</strain>
    </source>
</reference>
<feature type="signal peptide" evidence="1">
    <location>
        <begin position="1"/>
        <end position="23"/>
    </location>
</feature>
<proteinExistence type="predicted"/>
<feature type="chain" id="PRO_5025024923" description="Lipoprotein" evidence="1">
    <location>
        <begin position="24"/>
        <end position="290"/>
    </location>
</feature>
<accession>A0A641AKA9</accession>
<dbReference type="PROSITE" id="PS51257">
    <property type="entry name" value="PROKAR_LIPOPROTEIN"/>
    <property type="match status" value="1"/>
</dbReference>
<sequence>MASFRRADRTRAALGAITLVALAACQGTDDPDPVEAPVPDGVVMHVDQSRMERKGREAFVRIDNGTDRSMTVESLRLTSPRLPDVTWKGREVVGATYQGDVEIDLPRGRCGTDVDATVTLHYRLGDGPLTVSTGPADDIYGAIGLIADRDCAETTLTTAADVTVGEPTVDGEGLDSVLRLPVTMSPTGRSTGVEFGGFESTVLFRQTADSPADVSVPLGAGDPTTTQVLSVVPTRCDPHALAEDKVGTLFGVHVRGTGLGEDADYYLPLTRKQRSAFLAFFGTHCGFSRP</sequence>